<sequence length="76" mass="8468">MSYLEKIHPDPLDRLGMILDHAQGMGMALTCEDFDEINDQMKGSYYSALLHVLFDAKEAFDAFLDERATQRAGGAA</sequence>
<name>A0ABU1WF13_9GAMM</name>
<comment type="caution">
    <text evidence="1">The sequence shown here is derived from an EMBL/GenBank/DDBJ whole genome shotgun (WGS) entry which is preliminary data.</text>
</comment>
<dbReference type="Proteomes" id="UP001251524">
    <property type="component" value="Unassembled WGS sequence"/>
</dbReference>
<proteinExistence type="predicted"/>
<organism evidence="1 2">
    <name type="scientific">Lysobacter niastensis</name>
    <dbReference type="NCBI Taxonomy" id="380629"/>
    <lineage>
        <taxon>Bacteria</taxon>
        <taxon>Pseudomonadati</taxon>
        <taxon>Pseudomonadota</taxon>
        <taxon>Gammaproteobacteria</taxon>
        <taxon>Lysobacterales</taxon>
        <taxon>Lysobacteraceae</taxon>
        <taxon>Lysobacter</taxon>
    </lineage>
</organism>
<reference evidence="1 2" key="1">
    <citation type="submission" date="2023-07" db="EMBL/GenBank/DDBJ databases">
        <title>Sorghum-associated microbial communities from plants grown in Nebraska, USA.</title>
        <authorList>
            <person name="Schachtman D."/>
        </authorList>
    </citation>
    <scope>NUCLEOTIDE SEQUENCE [LARGE SCALE GENOMIC DNA]</scope>
    <source>
        <strain evidence="1 2">BE198</strain>
    </source>
</reference>
<evidence type="ECO:0000313" key="2">
    <source>
        <dbReference type="Proteomes" id="UP001251524"/>
    </source>
</evidence>
<gene>
    <name evidence="1" type="ORF">J2X06_003391</name>
</gene>
<protein>
    <submittedName>
        <fullName evidence="1">Uncharacterized protein</fullName>
    </submittedName>
</protein>
<accession>A0ABU1WF13</accession>
<dbReference type="EMBL" id="JAVDVY010000003">
    <property type="protein sequence ID" value="MDR7136173.1"/>
    <property type="molecule type" value="Genomic_DNA"/>
</dbReference>
<evidence type="ECO:0000313" key="1">
    <source>
        <dbReference type="EMBL" id="MDR7136173.1"/>
    </source>
</evidence>
<keyword evidence="2" id="KW-1185">Reference proteome</keyword>
<dbReference type="RefSeq" id="WP_310064415.1">
    <property type="nucleotide sequence ID" value="NZ_JAVDVY010000003.1"/>
</dbReference>